<reference evidence="3" key="1">
    <citation type="journal article" date="2019" name="Int. J. Syst. Evol. Microbiol.">
        <title>The Global Catalogue of Microorganisms (GCM) 10K type strain sequencing project: providing services to taxonomists for standard genome sequencing and annotation.</title>
        <authorList>
            <consortium name="The Broad Institute Genomics Platform"/>
            <consortium name="The Broad Institute Genome Sequencing Center for Infectious Disease"/>
            <person name="Wu L."/>
            <person name="Ma J."/>
        </authorList>
    </citation>
    <scope>NUCLEOTIDE SEQUENCE [LARGE SCALE GENOMIC DNA]</scope>
    <source>
        <strain evidence="3">KCTC 12907</strain>
    </source>
</reference>
<protein>
    <submittedName>
        <fullName evidence="2">DUF445 domain-containing protein</fullName>
    </submittedName>
</protein>
<name>A0ABW2F570_9BACL</name>
<comment type="caution">
    <text evidence="2">The sequence shown here is derived from an EMBL/GenBank/DDBJ whole genome shotgun (WGS) entry which is preliminary data.</text>
</comment>
<dbReference type="PANTHER" id="PTHR38442:SF1">
    <property type="entry name" value="INNER MEMBRANE PROTEIN"/>
    <property type="match status" value="1"/>
</dbReference>
<evidence type="ECO:0000313" key="3">
    <source>
        <dbReference type="Proteomes" id="UP001596378"/>
    </source>
</evidence>
<feature type="transmembrane region" description="Helical" evidence="1">
    <location>
        <begin position="7"/>
        <end position="27"/>
    </location>
</feature>
<keyword evidence="3" id="KW-1185">Reference proteome</keyword>
<accession>A0ABW2F570</accession>
<dbReference type="EMBL" id="JBHTAI010000001">
    <property type="protein sequence ID" value="MFC7146998.1"/>
    <property type="molecule type" value="Genomic_DNA"/>
</dbReference>
<keyword evidence="1" id="KW-1133">Transmembrane helix</keyword>
<keyword evidence="1" id="KW-0812">Transmembrane</keyword>
<dbReference type="Pfam" id="PF04286">
    <property type="entry name" value="DUF445"/>
    <property type="match status" value="1"/>
</dbReference>
<gene>
    <name evidence="2" type="ORF">ACFQMJ_00510</name>
</gene>
<keyword evidence="1" id="KW-0472">Membrane</keyword>
<dbReference type="Proteomes" id="UP001596378">
    <property type="component" value="Unassembled WGS sequence"/>
</dbReference>
<dbReference type="RefSeq" id="WP_378046794.1">
    <property type="nucleotide sequence ID" value="NZ_JBHMDN010000012.1"/>
</dbReference>
<evidence type="ECO:0000313" key="2">
    <source>
        <dbReference type="EMBL" id="MFC7146998.1"/>
    </source>
</evidence>
<sequence length="417" mass="45939">MKTMKTRYIALLSLIAMGAGFIVTLLLPYHPVTELLKGGFEAGLVGGFADWFAVTALFRHPLGIPIPHTSLLLKNRDKIARSLVSALENELLNKESIKEKLKQFQLMKTAGSALTRLAAKRSNRVGVLKLAHGLVARLPLETFAPYLQRAIAEAIRSTDMQPLAGKAAQAVVRERLDERALDYALRQGGAWAGKPETAYMLGSIAMQKVSEAKVGGFMGFAVQAFAGFMNEDKLGGMIQQLLLSGIRDLLMPGNENREKLLAEIRRQIGQAAENEELLERGKSWVVDKIEHPDSGRFLLERMESLCGSILSALEGEMERGGRRVVSALRYIVRKLQAEPETVEGIERKVLAFVADTVEANHYRIGLLIRDNIDKMNDKELVAMLEEKIGGDLQWIRVNGALCGFLIGLVLSGIQLLA</sequence>
<proteinExistence type="predicted"/>
<dbReference type="InterPro" id="IPR007383">
    <property type="entry name" value="DUF445"/>
</dbReference>
<evidence type="ECO:0000256" key="1">
    <source>
        <dbReference type="SAM" id="Phobius"/>
    </source>
</evidence>
<dbReference type="PANTHER" id="PTHR38442">
    <property type="entry name" value="INNER MEMBRANE PROTEIN-RELATED"/>
    <property type="match status" value="1"/>
</dbReference>
<organism evidence="2 3">
    <name type="scientific">Cohnella cellulosilytica</name>
    <dbReference type="NCBI Taxonomy" id="986710"/>
    <lineage>
        <taxon>Bacteria</taxon>
        <taxon>Bacillati</taxon>
        <taxon>Bacillota</taxon>
        <taxon>Bacilli</taxon>
        <taxon>Bacillales</taxon>
        <taxon>Paenibacillaceae</taxon>
        <taxon>Cohnella</taxon>
    </lineage>
</organism>